<dbReference type="InterPro" id="IPR003594">
    <property type="entry name" value="HATPase_dom"/>
</dbReference>
<organism evidence="3 4">
    <name type="scientific">Paludifilum halophilum</name>
    <dbReference type="NCBI Taxonomy" id="1642702"/>
    <lineage>
        <taxon>Bacteria</taxon>
        <taxon>Bacillati</taxon>
        <taxon>Bacillota</taxon>
        <taxon>Bacilli</taxon>
        <taxon>Bacillales</taxon>
        <taxon>Thermoactinomycetaceae</taxon>
        <taxon>Paludifilum</taxon>
    </lineage>
</organism>
<dbReference type="InterPro" id="IPR050267">
    <property type="entry name" value="Anti-sigma-factor_SerPK"/>
</dbReference>
<proteinExistence type="predicted"/>
<feature type="domain" description="Histidine kinase/HSP90-like ATPase" evidence="2">
    <location>
        <begin position="37"/>
        <end position="137"/>
    </location>
</feature>
<keyword evidence="4" id="KW-1185">Reference proteome</keyword>
<accession>A0A235B3Y1</accession>
<evidence type="ECO:0000259" key="2">
    <source>
        <dbReference type="SMART" id="SM00387"/>
    </source>
</evidence>
<sequence>MEGSKVEKTFPIKYEWDIVAMRSEVREAARQHGFSELDQVRIVQSVSELARNVVHHAEEGLVHIELVDEDEKSGMRIVVQDFGPGIAELNQILRMSESPAAVEGYGLKQVRELMDDFSIRAVEGKGTCVAVSKWKEQSDSVDHQS</sequence>
<evidence type="ECO:0000256" key="1">
    <source>
        <dbReference type="ARBA" id="ARBA00022527"/>
    </source>
</evidence>
<dbReference type="AlphaFoldDB" id="A0A235B3Y1"/>
<dbReference type="Pfam" id="PF13581">
    <property type="entry name" value="HATPase_c_2"/>
    <property type="match status" value="1"/>
</dbReference>
<evidence type="ECO:0000313" key="4">
    <source>
        <dbReference type="Proteomes" id="UP000215459"/>
    </source>
</evidence>
<name>A0A235B3Y1_9BACL</name>
<protein>
    <recommendedName>
        <fullName evidence="2">Histidine kinase/HSP90-like ATPase domain-containing protein</fullName>
    </recommendedName>
</protein>
<keyword evidence="1" id="KW-0808">Transferase</keyword>
<dbReference type="GO" id="GO:0004674">
    <property type="term" value="F:protein serine/threonine kinase activity"/>
    <property type="evidence" value="ECO:0007669"/>
    <property type="project" value="UniProtKB-KW"/>
</dbReference>
<dbReference type="Proteomes" id="UP000215459">
    <property type="component" value="Unassembled WGS sequence"/>
</dbReference>
<comment type="caution">
    <text evidence="3">The sequence shown here is derived from an EMBL/GenBank/DDBJ whole genome shotgun (WGS) entry which is preliminary data.</text>
</comment>
<dbReference type="SMART" id="SM00387">
    <property type="entry name" value="HATPase_c"/>
    <property type="match status" value="1"/>
</dbReference>
<evidence type="ECO:0000313" key="3">
    <source>
        <dbReference type="EMBL" id="OYD07008.1"/>
    </source>
</evidence>
<dbReference type="CDD" id="cd16934">
    <property type="entry name" value="HATPase_RsbT-like"/>
    <property type="match status" value="1"/>
</dbReference>
<dbReference type="EMBL" id="NOWF01000008">
    <property type="protein sequence ID" value="OYD07008.1"/>
    <property type="molecule type" value="Genomic_DNA"/>
</dbReference>
<keyword evidence="1" id="KW-0723">Serine/threonine-protein kinase</keyword>
<dbReference type="Gene3D" id="3.30.565.10">
    <property type="entry name" value="Histidine kinase-like ATPase, C-terminal domain"/>
    <property type="match status" value="1"/>
</dbReference>
<gene>
    <name evidence="3" type="ORF">CHM34_13835</name>
</gene>
<dbReference type="PANTHER" id="PTHR35526">
    <property type="entry name" value="ANTI-SIGMA-F FACTOR RSBW-RELATED"/>
    <property type="match status" value="1"/>
</dbReference>
<keyword evidence="1" id="KW-0418">Kinase</keyword>
<reference evidence="3 4" key="1">
    <citation type="submission" date="2017-07" db="EMBL/GenBank/DDBJ databases">
        <title>The genome sequence of Paludifilum halophilum highlights mechanisms for microbial adaptation to high salt environemnts.</title>
        <authorList>
            <person name="Belbahri L."/>
        </authorList>
    </citation>
    <scope>NUCLEOTIDE SEQUENCE [LARGE SCALE GENOMIC DNA]</scope>
    <source>
        <strain evidence="3 4">DSM 102817</strain>
    </source>
</reference>
<dbReference type="OrthoDB" id="9799195at2"/>
<dbReference type="InterPro" id="IPR036890">
    <property type="entry name" value="HATPase_C_sf"/>
</dbReference>
<dbReference type="PANTHER" id="PTHR35526:SF3">
    <property type="entry name" value="ANTI-SIGMA-F FACTOR RSBW"/>
    <property type="match status" value="1"/>
</dbReference>
<dbReference type="SUPFAM" id="SSF55874">
    <property type="entry name" value="ATPase domain of HSP90 chaperone/DNA topoisomerase II/histidine kinase"/>
    <property type="match status" value="1"/>
</dbReference>